<keyword evidence="7" id="KW-0496">Mitochondrion</keyword>
<dbReference type="GO" id="GO:0045039">
    <property type="term" value="P:protein insertion into mitochondrial inner membrane"/>
    <property type="evidence" value="ECO:0007669"/>
    <property type="project" value="EnsemblFungi"/>
</dbReference>
<comment type="subcellular location">
    <subcellularLocation>
        <location evidence="7">Mitochondrion inner membrane</location>
        <topology evidence="7">Peripheral membrane protein</topology>
        <orientation evidence="7">Intermembrane side</orientation>
    </subcellularLocation>
</comment>
<evidence type="ECO:0000259" key="9">
    <source>
        <dbReference type="Pfam" id="PF02953"/>
    </source>
</evidence>
<dbReference type="InterPro" id="IPR004217">
    <property type="entry name" value="Tim10-like"/>
</dbReference>
<evidence type="ECO:0000256" key="6">
    <source>
        <dbReference type="ARBA" id="ARBA00023157"/>
    </source>
</evidence>
<dbReference type="EMBL" id="HE978321">
    <property type="protein sequence ID" value="CCK71676.1"/>
    <property type="molecule type" value="Genomic_DNA"/>
</dbReference>
<dbReference type="HOGENOM" id="CLU_141397_0_1_1"/>
<comment type="subunit">
    <text evidence="7">Heterohexamer.</text>
</comment>
<dbReference type="STRING" id="1071383.J7S9S4"/>
<gene>
    <name evidence="10" type="primary">KNAG0H02610</name>
    <name evidence="10" type="ordered locus">KNAG_0H02610</name>
</gene>
<dbReference type="GO" id="GO:0140318">
    <property type="term" value="F:protein transporter activity"/>
    <property type="evidence" value="ECO:0007669"/>
    <property type="project" value="EnsemblFungi"/>
</dbReference>
<comment type="function">
    <text evidence="7">Mitochondrial intermembrane chaperone that participates in the import and insertion of some multi-pass transmembrane proteins into the mitochondrial inner membrane. Also required for the transfer of beta-barrel precursors from the TOM complex to the sorting and assembly machinery (SAM complex) of the outer membrane. Acts as a chaperone-like protein that protects the hydrophobic precursors from aggregation and guide them through the mitochondrial intermembrane space.</text>
</comment>
<name>J7S9S4_HUIN7</name>
<keyword evidence="3 7" id="KW-0653">Protein transport</keyword>
<evidence type="ECO:0000256" key="8">
    <source>
        <dbReference type="SAM" id="MobiDB-lite"/>
    </source>
</evidence>
<accession>J7S9S4</accession>
<keyword evidence="5" id="KW-0472">Membrane</keyword>
<protein>
    <recommendedName>
        <fullName evidence="7">Mitochondrial import inner membrane translocase subunit</fullName>
    </recommendedName>
</protein>
<sequence>MGLFSREKSNENAAPAVSQGDSKITDQLKGQIKQEIAVANATELVSKASESCFNLCLQKPYNTNNDTCIDQCLAKYLRSWNIISKTYVSRIQEAANAGEI</sequence>
<keyword evidence="2 7" id="KW-0999">Mitochondrion inner membrane</keyword>
<dbReference type="SUPFAM" id="SSF144122">
    <property type="entry name" value="Tim10-like"/>
    <property type="match status" value="1"/>
</dbReference>
<dbReference type="GeneID" id="34527408"/>
<comment type="domain">
    <text evidence="7">The twin CX3C motif contains 4 conserved Cys residues that form 2 disulfide bonds in the mitochondrial intermembrane space.</text>
</comment>
<evidence type="ECO:0000256" key="7">
    <source>
        <dbReference type="RuleBase" id="RU367043"/>
    </source>
</evidence>
<comment type="similarity">
    <text evidence="1 7">Belongs to the small Tim family.</text>
</comment>
<dbReference type="AlphaFoldDB" id="J7S9S4"/>
<organism evidence="10 11">
    <name type="scientific">Huiozyma naganishii (strain ATCC MYA-139 / BCRC 22969 / CBS 8797 / KCTC 17520 / NBRC 10181 / NCYC 3082 / Yp74L-3)</name>
    <name type="common">Yeast</name>
    <name type="synonym">Kazachstania naganishii</name>
    <dbReference type="NCBI Taxonomy" id="1071383"/>
    <lineage>
        <taxon>Eukaryota</taxon>
        <taxon>Fungi</taxon>
        <taxon>Dikarya</taxon>
        <taxon>Ascomycota</taxon>
        <taxon>Saccharomycotina</taxon>
        <taxon>Saccharomycetes</taxon>
        <taxon>Saccharomycetales</taxon>
        <taxon>Saccharomycetaceae</taxon>
        <taxon>Huiozyma</taxon>
    </lineage>
</organism>
<keyword evidence="6 7" id="KW-1015">Disulfide bond</keyword>
<dbReference type="Proteomes" id="UP000006310">
    <property type="component" value="Chromosome 8"/>
</dbReference>
<dbReference type="GO" id="GO:0015031">
    <property type="term" value="P:protein transport"/>
    <property type="evidence" value="ECO:0007669"/>
    <property type="project" value="UniProtKB-KW"/>
</dbReference>
<dbReference type="GO" id="GO:0042719">
    <property type="term" value="C:mitochondrial intermembrane space chaperone complex"/>
    <property type="evidence" value="ECO:0007669"/>
    <property type="project" value="EnsemblFungi"/>
</dbReference>
<evidence type="ECO:0000256" key="1">
    <source>
        <dbReference type="ARBA" id="ARBA00006720"/>
    </source>
</evidence>
<evidence type="ECO:0000313" key="10">
    <source>
        <dbReference type="EMBL" id="CCK71676.1"/>
    </source>
</evidence>
<keyword evidence="7" id="KW-0813">Transport</keyword>
<feature type="compositionally biased region" description="Basic and acidic residues" evidence="8">
    <location>
        <begin position="1"/>
        <end position="10"/>
    </location>
</feature>
<dbReference type="Gene3D" id="1.10.287.810">
    <property type="entry name" value="Mitochondrial import inner membrane translocase subunit tim13 like domains"/>
    <property type="match status" value="1"/>
</dbReference>
<dbReference type="eggNOG" id="KOG1733">
    <property type="taxonomic scope" value="Eukaryota"/>
</dbReference>
<dbReference type="OrthoDB" id="7813104at2759"/>
<evidence type="ECO:0000256" key="3">
    <source>
        <dbReference type="ARBA" id="ARBA00022927"/>
    </source>
</evidence>
<evidence type="ECO:0000313" key="11">
    <source>
        <dbReference type="Proteomes" id="UP000006310"/>
    </source>
</evidence>
<dbReference type="Pfam" id="PF02953">
    <property type="entry name" value="zf-Tim10_DDP"/>
    <property type="match status" value="1"/>
</dbReference>
<dbReference type="InterPro" id="IPR035427">
    <property type="entry name" value="Tim10-like_dom_sf"/>
</dbReference>
<keyword evidence="4 7" id="KW-0811">Translocation</keyword>
<dbReference type="GO" id="GO:0005743">
    <property type="term" value="C:mitochondrial inner membrane"/>
    <property type="evidence" value="ECO:0007669"/>
    <property type="project" value="UniProtKB-SubCell"/>
</dbReference>
<feature type="domain" description="Tim10-like" evidence="9">
    <location>
        <begin position="31"/>
        <end position="88"/>
    </location>
</feature>
<keyword evidence="7" id="KW-0143">Chaperone</keyword>
<evidence type="ECO:0000256" key="5">
    <source>
        <dbReference type="ARBA" id="ARBA00023136"/>
    </source>
</evidence>
<dbReference type="OMA" id="RCISQCM"/>
<reference evidence="11" key="2">
    <citation type="submission" date="2012-08" db="EMBL/GenBank/DDBJ databases">
        <title>Genome sequence of Kazachstania naganishii.</title>
        <authorList>
            <person name="Gordon J.L."/>
            <person name="Armisen D."/>
            <person name="Proux-Wera E."/>
            <person name="OhEigeartaigh S.S."/>
            <person name="Byrne K.P."/>
            <person name="Wolfe K.H."/>
        </authorList>
    </citation>
    <scope>NUCLEOTIDE SEQUENCE [LARGE SCALE GENOMIC DNA]</scope>
    <source>
        <strain evidence="11">ATCC MYA-139 / BCRC 22969 / CBS 8797 / CCRC 22969 / KCTC 17520 / NBRC 10181 / NCYC 3082</strain>
    </source>
</reference>
<reference evidence="10 11" key="1">
    <citation type="journal article" date="2011" name="Proc. Natl. Acad. Sci. U.S.A.">
        <title>Evolutionary erosion of yeast sex chromosomes by mating-type switching accidents.</title>
        <authorList>
            <person name="Gordon J.L."/>
            <person name="Armisen D."/>
            <person name="Proux-Wera E."/>
            <person name="Oheigeartaigh S.S."/>
            <person name="Byrne K.P."/>
            <person name="Wolfe K.H."/>
        </authorList>
    </citation>
    <scope>NUCLEOTIDE SEQUENCE [LARGE SCALE GENOMIC DNA]</scope>
    <source>
        <strain evidence="11">ATCC MYA-139 / BCRC 22969 / CBS 8797 / CCRC 22969 / KCTC 17520 / NBRC 10181 / NCYC 3082</strain>
    </source>
</reference>
<evidence type="ECO:0000256" key="4">
    <source>
        <dbReference type="ARBA" id="ARBA00023010"/>
    </source>
</evidence>
<keyword evidence="11" id="KW-1185">Reference proteome</keyword>
<proteinExistence type="inferred from homology"/>
<feature type="region of interest" description="Disordered" evidence="8">
    <location>
        <begin position="1"/>
        <end position="24"/>
    </location>
</feature>
<dbReference type="KEGG" id="kng:KNAG_0H02610"/>
<evidence type="ECO:0000256" key="2">
    <source>
        <dbReference type="ARBA" id="ARBA00022792"/>
    </source>
</evidence>
<dbReference type="RefSeq" id="XP_022465921.1">
    <property type="nucleotide sequence ID" value="XM_022609534.1"/>
</dbReference>